<dbReference type="PANTHER" id="PTHR23419:SF8">
    <property type="entry name" value="FI09726P"/>
    <property type="match status" value="1"/>
</dbReference>
<gene>
    <name evidence="2" type="ORF">FU658_10875</name>
</gene>
<evidence type="ECO:0000313" key="3">
    <source>
        <dbReference type="Proteomes" id="UP000321248"/>
    </source>
</evidence>
<evidence type="ECO:0000256" key="1">
    <source>
        <dbReference type="ARBA" id="ARBA00010169"/>
    </source>
</evidence>
<dbReference type="Gene3D" id="3.30.70.120">
    <property type="match status" value="1"/>
</dbReference>
<protein>
    <submittedName>
        <fullName evidence="2">Divalent-cation tolerance protein CutA</fullName>
    </submittedName>
</protein>
<sequence length="116" mass="12425">MPAYLVHCSCPDSDTATRLAKSAVQARLAACATALPGAVSTYRWEGEIETADEVVLLLKTTQAAWPALRELLREAHPYELPEIIAVEIVAGLPGYLEWVASETTTPPAATPKDPPV</sequence>
<comment type="caution">
    <text evidence="2">The sequence shown here is derived from an EMBL/GenBank/DDBJ whole genome shotgun (WGS) entry which is preliminary data.</text>
</comment>
<reference evidence="2 3" key="1">
    <citation type="submission" date="2019-08" db="EMBL/GenBank/DDBJ databases">
        <authorList>
            <person name="Karlyshev A.V."/>
        </authorList>
    </citation>
    <scope>NUCLEOTIDE SEQUENCE [LARGE SCALE GENOMIC DNA]</scope>
    <source>
        <strain evidence="2 3">Alg18-2.2</strain>
    </source>
</reference>
<proteinExistence type="inferred from homology"/>
<dbReference type="OrthoDB" id="37622at2"/>
<dbReference type="AlphaFoldDB" id="A0A5C8KMN1"/>
<dbReference type="GO" id="GO:0005507">
    <property type="term" value="F:copper ion binding"/>
    <property type="evidence" value="ECO:0007669"/>
    <property type="project" value="TreeGrafter"/>
</dbReference>
<dbReference type="EMBL" id="VRTS01000007">
    <property type="protein sequence ID" value="TXK61061.1"/>
    <property type="molecule type" value="Genomic_DNA"/>
</dbReference>
<dbReference type="InterPro" id="IPR004323">
    <property type="entry name" value="Ion_tolerance_CutA"/>
</dbReference>
<comment type="similarity">
    <text evidence="1">Belongs to the CutA family.</text>
</comment>
<dbReference type="GO" id="GO:0010038">
    <property type="term" value="P:response to metal ion"/>
    <property type="evidence" value="ECO:0007669"/>
    <property type="project" value="InterPro"/>
</dbReference>
<dbReference type="Proteomes" id="UP000321248">
    <property type="component" value="Unassembled WGS sequence"/>
</dbReference>
<accession>A0A5C8KMN1</accession>
<dbReference type="SUPFAM" id="SSF54913">
    <property type="entry name" value="GlnB-like"/>
    <property type="match status" value="1"/>
</dbReference>
<dbReference type="RefSeq" id="WP_147892104.1">
    <property type="nucleotide sequence ID" value="NZ_VRTS01000007.1"/>
</dbReference>
<organism evidence="2 3">
    <name type="scientific">Alkalisalibacterium limincola</name>
    <dbReference type="NCBI Taxonomy" id="2699169"/>
    <lineage>
        <taxon>Bacteria</taxon>
        <taxon>Pseudomonadati</taxon>
        <taxon>Pseudomonadota</taxon>
        <taxon>Gammaproteobacteria</taxon>
        <taxon>Lysobacterales</taxon>
        <taxon>Lysobacteraceae</taxon>
        <taxon>Alkalisalibacterium</taxon>
    </lineage>
</organism>
<dbReference type="InterPro" id="IPR015867">
    <property type="entry name" value="N-reg_PII/ATP_PRibTrfase_C"/>
</dbReference>
<name>A0A5C8KMN1_9GAMM</name>
<dbReference type="InterPro" id="IPR011322">
    <property type="entry name" value="N-reg_PII-like_a/b"/>
</dbReference>
<keyword evidence="3" id="KW-1185">Reference proteome</keyword>
<dbReference type="Pfam" id="PF03091">
    <property type="entry name" value="CutA1"/>
    <property type="match status" value="1"/>
</dbReference>
<evidence type="ECO:0000313" key="2">
    <source>
        <dbReference type="EMBL" id="TXK61061.1"/>
    </source>
</evidence>
<dbReference type="PANTHER" id="PTHR23419">
    <property type="entry name" value="DIVALENT CATION TOLERANCE CUTA-RELATED"/>
    <property type="match status" value="1"/>
</dbReference>